<gene>
    <name evidence="1" type="ORF">U9M48_019513</name>
</gene>
<keyword evidence="2" id="KW-1185">Reference proteome</keyword>
<evidence type="ECO:0000313" key="2">
    <source>
        <dbReference type="Proteomes" id="UP001341281"/>
    </source>
</evidence>
<reference evidence="1 2" key="1">
    <citation type="submission" date="2024-02" db="EMBL/GenBank/DDBJ databases">
        <title>High-quality chromosome-scale genome assembly of Pensacola bahiagrass (Paspalum notatum Flugge var. saurae).</title>
        <authorList>
            <person name="Vega J.M."/>
            <person name="Podio M."/>
            <person name="Orjuela J."/>
            <person name="Siena L.A."/>
            <person name="Pessino S.C."/>
            <person name="Combes M.C."/>
            <person name="Mariac C."/>
            <person name="Albertini E."/>
            <person name="Pupilli F."/>
            <person name="Ortiz J.P.A."/>
            <person name="Leblanc O."/>
        </authorList>
    </citation>
    <scope>NUCLEOTIDE SEQUENCE [LARGE SCALE GENOMIC DNA]</scope>
    <source>
        <strain evidence="1">R1</strain>
        <tissue evidence="1">Leaf</tissue>
    </source>
</reference>
<dbReference type="AlphaFoldDB" id="A0AAQ3TCD2"/>
<sequence>MDLPASNYKNSGPTNAKEHLLWLLDGNMIVAHALLASRFDWQSALLSIVLSLRTFKFFDHESLPSGFC</sequence>
<dbReference type="Proteomes" id="UP001341281">
    <property type="component" value="Chromosome 04"/>
</dbReference>
<name>A0AAQ3TCD2_PASNO</name>
<evidence type="ECO:0000313" key="1">
    <source>
        <dbReference type="EMBL" id="WVZ70883.1"/>
    </source>
</evidence>
<dbReference type="EMBL" id="CP144748">
    <property type="protein sequence ID" value="WVZ70883.1"/>
    <property type="molecule type" value="Genomic_DNA"/>
</dbReference>
<accession>A0AAQ3TCD2</accession>
<proteinExistence type="predicted"/>
<protein>
    <submittedName>
        <fullName evidence="1">Uncharacterized protein</fullName>
    </submittedName>
</protein>
<organism evidence="1 2">
    <name type="scientific">Paspalum notatum var. saurae</name>
    <dbReference type="NCBI Taxonomy" id="547442"/>
    <lineage>
        <taxon>Eukaryota</taxon>
        <taxon>Viridiplantae</taxon>
        <taxon>Streptophyta</taxon>
        <taxon>Embryophyta</taxon>
        <taxon>Tracheophyta</taxon>
        <taxon>Spermatophyta</taxon>
        <taxon>Magnoliopsida</taxon>
        <taxon>Liliopsida</taxon>
        <taxon>Poales</taxon>
        <taxon>Poaceae</taxon>
        <taxon>PACMAD clade</taxon>
        <taxon>Panicoideae</taxon>
        <taxon>Andropogonodae</taxon>
        <taxon>Paspaleae</taxon>
        <taxon>Paspalinae</taxon>
        <taxon>Paspalum</taxon>
    </lineage>
</organism>